<gene>
    <name evidence="1" type="ORF">RAG0_03195</name>
</gene>
<proteinExistence type="predicted"/>
<dbReference type="EMBL" id="FJUX01000013">
    <property type="protein sequence ID" value="CZS92645.1"/>
    <property type="molecule type" value="Genomic_DNA"/>
</dbReference>
<reference evidence="2" key="1">
    <citation type="submission" date="2016-03" db="EMBL/GenBank/DDBJ databases">
        <authorList>
            <person name="Guldener U."/>
        </authorList>
    </citation>
    <scope>NUCLEOTIDE SEQUENCE [LARGE SCALE GENOMIC DNA]</scope>
    <source>
        <strain evidence="2">04CH-RAC-A.6.1</strain>
    </source>
</reference>
<name>A0A1E1K3G2_9HELO</name>
<dbReference type="AlphaFoldDB" id="A0A1E1K3G2"/>
<accession>A0A1E1K3G2</accession>
<protein>
    <submittedName>
        <fullName evidence="1">Uncharacterized protein</fullName>
    </submittedName>
</protein>
<evidence type="ECO:0000313" key="2">
    <source>
        <dbReference type="Proteomes" id="UP000178912"/>
    </source>
</evidence>
<organism evidence="1 2">
    <name type="scientific">Rhynchosporium agropyri</name>
    <dbReference type="NCBI Taxonomy" id="914238"/>
    <lineage>
        <taxon>Eukaryota</taxon>
        <taxon>Fungi</taxon>
        <taxon>Dikarya</taxon>
        <taxon>Ascomycota</taxon>
        <taxon>Pezizomycotina</taxon>
        <taxon>Leotiomycetes</taxon>
        <taxon>Helotiales</taxon>
        <taxon>Ploettnerulaceae</taxon>
        <taxon>Rhynchosporium</taxon>
    </lineage>
</organism>
<keyword evidence="2" id="KW-1185">Reference proteome</keyword>
<evidence type="ECO:0000313" key="1">
    <source>
        <dbReference type="EMBL" id="CZS92645.1"/>
    </source>
</evidence>
<dbReference type="Proteomes" id="UP000178912">
    <property type="component" value="Unassembled WGS sequence"/>
</dbReference>
<sequence>MRFKNAFPTVVGFIGINAVNSTLVQIAELAEYCRTVSPNIYVAVYYQNIATPITYDFGQCYPYQLASGALAEVAVFCKTTTCYGNPNPDCTGGAVPPVPVPLVAGTPLPNLLDFVQLLGQGATCQRNGLS</sequence>
<dbReference type="OrthoDB" id="3536723at2759"/>